<feature type="compositionally biased region" description="Basic and acidic residues" evidence="1">
    <location>
        <begin position="49"/>
        <end position="59"/>
    </location>
</feature>
<name>A0ABQ4SEX5_9HYPH</name>
<feature type="signal peptide" evidence="2">
    <location>
        <begin position="1"/>
        <end position="17"/>
    </location>
</feature>
<feature type="compositionally biased region" description="Low complexity" evidence="1">
    <location>
        <begin position="107"/>
        <end position="118"/>
    </location>
</feature>
<feature type="compositionally biased region" description="Polar residues" evidence="1">
    <location>
        <begin position="119"/>
        <end position="136"/>
    </location>
</feature>
<dbReference type="EMBL" id="BPQQ01000034">
    <property type="protein sequence ID" value="GJE01060.1"/>
    <property type="molecule type" value="Genomic_DNA"/>
</dbReference>
<organism evidence="3 4">
    <name type="scientific">Methylobacterium isbiliense</name>
    <dbReference type="NCBI Taxonomy" id="315478"/>
    <lineage>
        <taxon>Bacteria</taxon>
        <taxon>Pseudomonadati</taxon>
        <taxon>Pseudomonadota</taxon>
        <taxon>Alphaproteobacteria</taxon>
        <taxon>Hyphomicrobiales</taxon>
        <taxon>Methylobacteriaceae</taxon>
        <taxon>Methylobacterium</taxon>
    </lineage>
</organism>
<protein>
    <submittedName>
        <fullName evidence="3">Uncharacterized protein</fullName>
    </submittedName>
</protein>
<gene>
    <name evidence="3" type="ORF">GMJLKIPL_2989</name>
</gene>
<dbReference type="Proteomes" id="UP001055153">
    <property type="component" value="Unassembled WGS sequence"/>
</dbReference>
<evidence type="ECO:0000256" key="1">
    <source>
        <dbReference type="SAM" id="MobiDB-lite"/>
    </source>
</evidence>
<feature type="chain" id="PRO_5045165983" evidence="2">
    <location>
        <begin position="18"/>
        <end position="147"/>
    </location>
</feature>
<feature type="region of interest" description="Disordered" evidence="1">
    <location>
        <begin position="101"/>
        <end position="147"/>
    </location>
</feature>
<dbReference type="RefSeq" id="WP_238235870.1">
    <property type="nucleotide sequence ID" value="NZ_BPQQ01000034.1"/>
</dbReference>
<accession>A0ABQ4SEX5</accession>
<reference evidence="3" key="1">
    <citation type="journal article" date="2021" name="Front. Microbiol.">
        <title>Comprehensive Comparative Genomics and Phenotyping of Methylobacterium Species.</title>
        <authorList>
            <person name="Alessa O."/>
            <person name="Ogura Y."/>
            <person name="Fujitani Y."/>
            <person name="Takami H."/>
            <person name="Hayashi T."/>
            <person name="Sahin N."/>
            <person name="Tani A."/>
        </authorList>
    </citation>
    <scope>NUCLEOTIDE SEQUENCE</scope>
    <source>
        <strain evidence="3">DSM 17168</strain>
    </source>
</reference>
<keyword evidence="4" id="KW-1185">Reference proteome</keyword>
<evidence type="ECO:0000256" key="2">
    <source>
        <dbReference type="SAM" id="SignalP"/>
    </source>
</evidence>
<feature type="region of interest" description="Disordered" evidence="1">
    <location>
        <begin position="35"/>
        <end position="59"/>
    </location>
</feature>
<evidence type="ECO:0000313" key="3">
    <source>
        <dbReference type="EMBL" id="GJE01060.1"/>
    </source>
</evidence>
<comment type="caution">
    <text evidence="3">The sequence shown here is derived from an EMBL/GenBank/DDBJ whole genome shotgun (WGS) entry which is preliminary data.</text>
</comment>
<reference evidence="3" key="2">
    <citation type="submission" date="2021-08" db="EMBL/GenBank/DDBJ databases">
        <authorList>
            <person name="Tani A."/>
            <person name="Ola A."/>
            <person name="Ogura Y."/>
            <person name="Katsura K."/>
            <person name="Hayashi T."/>
        </authorList>
    </citation>
    <scope>NUCLEOTIDE SEQUENCE</scope>
    <source>
        <strain evidence="3">DSM 17168</strain>
    </source>
</reference>
<evidence type="ECO:0000313" key="4">
    <source>
        <dbReference type="Proteomes" id="UP001055153"/>
    </source>
</evidence>
<keyword evidence="2" id="KW-0732">Signal</keyword>
<proteinExistence type="predicted"/>
<sequence length="147" mass="14898">MPAALPFALLGAHLVLAAADGPPNLDIRATCESPGRTAVSNETGSDGCLRSERQAGDDLRKRWGSFPSAAKRQCSQQSRAGGFPSYVEMLTCLELASGIAPGGAGAGPATTGSTGAEANTSSGTKLTDEPSASQRTDPLKVLGKPAR</sequence>